<keyword evidence="1" id="KW-1133">Transmembrane helix</keyword>
<evidence type="ECO:0000256" key="1">
    <source>
        <dbReference type="SAM" id="Phobius"/>
    </source>
</evidence>
<dbReference type="STRING" id="941907.SAMN06295910_2647"/>
<keyword evidence="1" id="KW-0812">Transmembrane</keyword>
<accession>A0A1X7H1F7</accession>
<keyword evidence="3" id="KW-1185">Reference proteome</keyword>
<protein>
    <recommendedName>
        <fullName evidence="4">5-bromo-4-chloroindolyl phosphate hydrolysis protein</fullName>
    </recommendedName>
</protein>
<gene>
    <name evidence="2" type="ORF">SAMN06295910_2647</name>
</gene>
<dbReference type="Proteomes" id="UP000192934">
    <property type="component" value="Chromosome I"/>
</dbReference>
<sequence length="243" mass="26305">MARPPASVDEAIARFDDLIARYDHGTPAAGAARRRDIGRSARSMGRRIANIGMAVGALLVATIGFGLIVGPIGISGLFLIAVAIVAILLFFSFWPGERPIAAAPFTSEMSNRDVVSRLDSLLSRRRTALPVTAGRKIDAISAQLPLLESRLGGMETLDPLAQDARRLMGQHIPELLDRYEKVPAAYRHERDGGGLTVDERLVAGLDAAKDALDDLGRKMARDDLSAFEAKGRFLESRYKDPDT</sequence>
<evidence type="ECO:0000313" key="2">
    <source>
        <dbReference type="EMBL" id="SMF77946.1"/>
    </source>
</evidence>
<feature type="transmembrane region" description="Helical" evidence="1">
    <location>
        <begin position="48"/>
        <end position="68"/>
    </location>
</feature>
<organism evidence="2 3">
    <name type="scientific">Allosphingosinicella indica</name>
    <dbReference type="NCBI Taxonomy" id="941907"/>
    <lineage>
        <taxon>Bacteria</taxon>
        <taxon>Pseudomonadati</taxon>
        <taxon>Pseudomonadota</taxon>
        <taxon>Alphaproteobacteria</taxon>
        <taxon>Sphingomonadales</taxon>
        <taxon>Sphingomonadaceae</taxon>
        <taxon>Allosphingosinicella</taxon>
    </lineage>
</organism>
<evidence type="ECO:0000313" key="3">
    <source>
        <dbReference type="Proteomes" id="UP000192934"/>
    </source>
</evidence>
<dbReference type="RefSeq" id="WP_085219184.1">
    <property type="nucleotide sequence ID" value="NZ_LT840185.1"/>
</dbReference>
<feature type="transmembrane region" description="Helical" evidence="1">
    <location>
        <begin position="74"/>
        <end position="94"/>
    </location>
</feature>
<evidence type="ECO:0008006" key="4">
    <source>
        <dbReference type="Google" id="ProtNLM"/>
    </source>
</evidence>
<dbReference type="EMBL" id="LT840185">
    <property type="protein sequence ID" value="SMF77946.1"/>
    <property type="molecule type" value="Genomic_DNA"/>
</dbReference>
<dbReference type="OrthoDB" id="7594143at2"/>
<name>A0A1X7H1F7_9SPHN</name>
<dbReference type="AlphaFoldDB" id="A0A1X7H1F7"/>
<keyword evidence="1" id="KW-0472">Membrane</keyword>
<proteinExistence type="predicted"/>
<reference evidence="3" key="1">
    <citation type="submission" date="2017-04" db="EMBL/GenBank/DDBJ databases">
        <authorList>
            <person name="Varghese N."/>
            <person name="Submissions S."/>
        </authorList>
    </citation>
    <scope>NUCLEOTIDE SEQUENCE [LARGE SCALE GENOMIC DNA]</scope>
    <source>
        <strain evidence="3">Dd16</strain>
    </source>
</reference>